<dbReference type="Pfam" id="PF02518">
    <property type="entry name" value="HATPase_c"/>
    <property type="match status" value="1"/>
</dbReference>
<dbReference type="EMBL" id="QGGP01000007">
    <property type="protein sequence ID" value="PWK17772.1"/>
    <property type="molecule type" value="Genomic_DNA"/>
</dbReference>
<dbReference type="InterPro" id="IPR036097">
    <property type="entry name" value="HisK_dim/P_sf"/>
</dbReference>
<dbReference type="SUPFAM" id="SSF47384">
    <property type="entry name" value="Homodimeric domain of signal transducing histidine kinase"/>
    <property type="match status" value="1"/>
</dbReference>
<dbReference type="SUPFAM" id="SSF55874">
    <property type="entry name" value="ATPase domain of HSP90 chaperone/DNA topoisomerase II/histidine kinase"/>
    <property type="match status" value="1"/>
</dbReference>
<feature type="domain" description="Histidine kinase" evidence="5">
    <location>
        <begin position="2097"/>
        <end position="2334"/>
    </location>
</feature>
<dbReference type="Pfam" id="PF13474">
    <property type="entry name" value="SnoaL_3"/>
    <property type="match status" value="1"/>
</dbReference>
<evidence type="ECO:0000313" key="7">
    <source>
        <dbReference type="Proteomes" id="UP000245430"/>
    </source>
</evidence>
<dbReference type="InterPro" id="IPR004358">
    <property type="entry name" value="Sig_transdc_His_kin-like_C"/>
</dbReference>
<keyword evidence="7" id="KW-1185">Reference proteome</keyword>
<keyword evidence="3" id="KW-0597">Phosphoprotein</keyword>
<dbReference type="SMART" id="SM00387">
    <property type="entry name" value="HATPase_c"/>
    <property type="match status" value="1"/>
</dbReference>
<keyword evidence="4" id="KW-0175">Coiled coil</keyword>
<dbReference type="CDD" id="cd00082">
    <property type="entry name" value="HisKA"/>
    <property type="match status" value="1"/>
</dbReference>
<dbReference type="EC" id="2.7.13.3" evidence="2"/>
<dbReference type="InterPro" id="IPR003594">
    <property type="entry name" value="HATPase_dom"/>
</dbReference>
<dbReference type="Gene3D" id="3.30.565.10">
    <property type="entry name" value="Histidine kinase-like ATPase, C-terminal domain"/>
    <property type="match status" value="1"/>
</dbReference>
<evidence type="ECO:0000256" key="4">
    <source>
        <dbReference type="SAM" id="Coils"/>
    </source>
</evidence>
<comment type="caution">
    <text evidence="6">The sequence shown here is derived from an EMBL/GenBank/DDBJ whole genome shotgun (WGS) entry which is preliminary data.</text>
</comment>
<evidence type="ECO:0000256" key="2">
    <source>
        <dbReference type="ARBA" id="ARBA00012438"/>
    </source>
</evidence>
<dbReference type="InterPro" id="IPR005467">
    <property type="entry name" value="His_kinase_dom"/>
</dbReference>
<gene>
    <name evidence="6" type="ORF">LX78_02563</name>
</gene>
<dbReference type="PRINTS" id="PR00344">
    <property type="entry name" value="BCTRLSENSOR"/>
</dbReference>
<sequence length="2334" mass="268147">MKLTKKIETEIWKIYDTWMQGYLNADVETYNYYFDEDYHFIGSTNNEEFLNKKDTTDFFRATGDQFAGLTDLRKETKTLEVFGEHVFLTHFFDAWFKNDKDWSYYGRFRFSSVMHKTKEGWRFIYQHFSMPDSKSEEGQTIGFDKVHLENQELREAILRRTTELEQKNRELEVETALERIRAQAVAMKESSDLLDIVVTMRNEFIKLGHEAHYFWHMMWLPKTYEKAMTSGDGSKIGFVMELPRHIHGDIPQLAKWEKSKKPTVVYAMNIDEAIDYVDKMVNLGDFQSIDPQAPTHDDIKHIGGLTFIMARTTHGEIGYSLPGIVKNPPAEDLDILIQFAGAFDLAHRRFLDLQKAEKQAKEVKIELALEKVRSRTMAMQHSDELQEASFLLDEQVRALGIKTWGCAFNIYGEKDSTEWFGNEAGILPTYTVPRKRIFKKYYQKGQKGESLFIQEFSGKTCTDHYEYMSSLPVIGDVLKNLKKTNKGFPTYQIDHVVYFKYGYLLFITKEQVLDAHDVFKRFAKVFEQTYTRFLDLQKAEAQAREAQIEASLERVRASSMAMHKSEELHETGSILFQELSKLGIEKLTTGYVLFDEEEKIGWSHSIDPRTGKIMNAPVGLRQTETKVMKDITNSWKKQEPFLILQLDEIETIRHQTFMAERTINFPMTVKQLLAISPKRLVVHTFNFKQGYLLLVGSELLTSDQKDMLIRFAKVFEMTYRRFLDLQKAEAQAKEAQIEMALEKVRSRTMAMQSSSELPEAANNLFLQVQGLGIPAWSAGYCIWEDNQKSAWCNMSSEGEIQKGFSLPTIGEGYNFEKPLKNKESFHVAELGGKKLVKHYDFMKTLPGIGEVLEDFDKKGIDLPTFQIFHIVYYTHGYLMFITYEPVPNDWEVFKRFGKVFEQTYTRFLDLQKAEAQAREAQIEASLERVRSQAMAMRKSDDLVNCTSILFDELEKLNLSIERSGIGIFNPETKDCQLWSIVVAKDGTKELATGITSLTNHPMLIKTFDFWKTQKSFTYTLEGKELEDYYIQVSNSEFILSEEVIGKSTSLKKEYYHYSPFGAGGLYFFSDLEPLDKDKHIIRRFAEVFDLTYTRYEDLQKAEAQAREAQIETALEKVRSRTMAMQKGEEVKDVVVLLYKELIALGVTNFATCGYVEINEETNRQATWVTSPGGDSLGLFHLPLTGDVHFDERYEAWKKQQTVFHQTVAGKERKKHLEYAITTFNSKEAEEMVLNQFPDPTVFYCFNFSHGYLHLVSGSYLTEKEETLLARFTRVFEQTYARFLDLQKAEEQTRTAQINLAVERVRAKALAMHKSEEIMQVVAKLKDEVMSLDIPDVIAATIFLNEGEDKVRMWDLSSLEKDDAGYEIPFDITFKLKKSDPHLYVKRVWENPNDYFLELQEAKDFKRIIAWLRENNKNNIADEVEEYTESTKLERLHHAVKKLNNGKLVIDLLNPPSNEMETILTKMGAAFDLAYKRFEDLQKAEAQARESQIEAALEKVRSRSLAMHKPEELQEVVAVVAEKLKELGVIFDAGGVILCTYFPDNKDVVHWIAVDDFSTSGRYLVPYFDNPIFSEAWDSKIRGDAFFSKEFPVEVKNDFFKQAFENSDYCKMPDDYKQFVLQADSHNLSAAWSKNSAIIIPSLTGAVLSESDAEIMKRFAKVFEQAYIRFMDLQKAEAQTRESQIEAALERVRSRSMAMHKSEEMLEVIDVVAKQLLQLNLKFETVSFGKNNQEGDFKFWIASKGQPKPMLIQVPFINSRVLNSVKEAQKKGINFIEDVFNSEENKEWSEHLIKFSELKNLPQEAKDFILNAPGFARSSFLLKSINLYVGNYRAIPFTKEENAIFSRFAHVFEQAYTRFLDLKKSEAQAREAQIEASLERVRSRTLAMQTSDELAETSVIVFKQLLELGIAPNRLFIGIVKSDNDTIEAWTTNEDGSKLAVHFSPQASKNKFIKKMLDGWKQQKKSLVIDMKGKELEAYFKYLNEDMKIPFIDGLKQKRRVQTIAYFSGGLIGMAAPVEQPDDTIHLLERFAAVFNLTYTRFKDLKIAEANAEKAEQDLIKLQAAKKSAEEALSELQLTQNQLIQSEKMASLGELTAGIAHEIQNPLNFVNNFSEVSKELLDEMLEEIENGDMEEVKAIMDDVIQNLEKINHHGKRADGIVKGMLQHSRSSTGTKDPTNINVLADEYLRLAYHGLRAKDKSFNATLETDYDDSIGNINVIPQDIGRVILNLLTNAFYVVNEKKQQAKDSYKPTVSLTTKKDGNWVAISVKDNGNGIPKTVLDKIFQPFFTTKPTGKGTGLGLSMSYDIVTKSHGGELKVETKQGEGTEFIITLPI</sequence>
<dbReference type="OrthoDB" id="1931120at2"/>
<dbReference type="Gene3D" id="1.10.287.130">
    <property type="match status" value="1"/>
</dbReference>
<dbReference type="SMART" id="SM00388">
    <property type="entry name" value="HisKA"/>
    <property type="match status" value="1"/>
</dbReference>
<evidence type="ECO:0000256" key="3">
    <source>
        <dbReference type="ARBA" id="ARBA00022553"/>
    </source>
</evidence>
<dbReference type="SUPFAM" id="SSF54427">
    <property type="entry name" value="NTF2-like"/>
    <property type="match status" value="1"/>
</dbReference>
<evidence type="ECO:0000256" key="1">
    <source>
        <dbReference type="ARBA" id="ARBA00000085"/>
    </source>
</evidence>
<dbReference type="InterPro" id="IPR032710">
    <property type="entry name" value="NTF2-like_dom_sf"/>
</dbReference>
<dbReference type="InterPro" id="IPR003661">
    <property type="entry name" value="HisK_dim/P_dom"/>
</dbReference>
<evidence type="ECO:0000313" key="6">
    <source>
        <dbReference type="EMBL" id="PWK17772.1"/>
    </source>
</evidence>
<dbReference type="Gene3D" id="3.10.450.50">
    <property type="match status" value="1"/>
</dbReference>
<dbReference type="PANTHER" id="PTHR43065:SF42">
    <property type="entry name" value="TWO-COMPONENT SENSOR PPRA"/>
    <property type="match status" value="1"/>
</dbReference>
<evidence type="ECO:0000259" key="5">
    <source>
        <dbReference type="PROSITE" id="PS50109"/>
    </source>
</evidence>
<dbReference type="RefSeq" id="WP_109683056.1">
    <property type="nucleotide sequence ID" value="NZ_QGGP01000007.1"/>
</dbReference>
<dbReference type="PANTHER" id="PTHR43065">
    <property type="entry name" value="SENSOR HISTIDINE KINASE"/>
    <property type="match status" value="1"/>
</dbReference>
<feature type="coiled-coil region" evidence="4">
    <location>
        <begin position="2044"/>
        <end position="2088"/>
    </location>
</feature>
<accession>A0A316DJU7</accession>
<dbReference type="GO" id="GO:0000155">
    <property type="term" value="F:phosphorelay sensor kinase activity"/>
    <property type="evidence" value="ECO:0007669"/>
    <property type="project" value="InterPro"/>
</dbReference>
<protein>
    <recommendedName>
        <fullName evidence="2">histidine kinase</fullName>
        <ecNumber evidence="2">2.7.13.3</ecNumber>
    </recommendedName>
</protein>
<name>A0A316DJU7_9FLAO</name>
<proteinExistence type="predicted"/>
<comment type="catalytic activity">
    <reaction evidence="1">
        <text>ATP + protein L-histidine = ADP + protein N-phospho-L-histidine.</text>
        <dbReference type="EC" id="2.7.13.3"/>
    </reaction>
</comment>
<reference evidence="6 7" key="1">
    <citation type="submission" date="2018-05" db="EMBL/GenBank/DDBJ databases">
        <title>Genomic Encyclopedia of Archaeal and Bacterial Type Strains, Phase II (KMG-II): from individual species to whole genera.</title>
        <authorList>
            <person name="Goeker M."/>
        </authorList>
    </citation>
    <scope>NUCLEOTIDE SEQUENCE [LARGE SCALE GENOMIC DNA]</scope>
    <source>
        <strain evidence="6 7">DSM 22637</strain>
    </source>
</reference>
<dbReference type="PROSITE" id="PS50109">
    <property type="entry name" value="HIS_KIN"/>
    <property type="match status" value="1"/>
</dbReference>
<dbReference type="InterPro" id="IPR037401">
    <property type="entry name" value="SnoaL-like"/>
</dbReference>
<organism evidence="6 7">
    <name type="scientific">Xanthomarina spongicola</name>
    <dbReference type="NCBI Taxonomy" id="570520"/>
    <lineage>
        <taxon>Bacteria</taxon>
        <taxon>Pseudomonadati</taxon>
        <taxon>Bacteroidota</taxon>
        <taxon>Flavobacteriia</taxon>
        <taxon>Flavobacteriales</taxon>
        <taxon>Flavobacteriaceae</taxon>
        <taxon>Xanthomarina</taxon>
    </lineage>
</organism>
<dbReference type="InterPro" id="IPR036890">
    <property type="entry name" value="HATPase_C_sf"/>
</dbReference>
<dbReference type="Proteomes" id="UP000245430">
    <property type="component" value="Unassembled WGS sequence"/>
</dbReference>